<dbReference type="PANTHER" id="PTHR16466:SF6">
    <property type="entry name" value="TELOMERIC REPEAT-BINDING FACTOR 2-INTERACTING PROTEIN 1"/>
    <property type="match status" value="1"/>
</dbReference>
<comment type="subcellular location">
    <subcellularLocation>
        <location evidence="8">Nucleus</location>
    </subcellularLocation>
    <subcellularLocation>
        <location evidence="8">Chromosome</location>
        <location evidence="8">Telomere</location>
    </subcellularLocation>
</comment>
<dbReference type="Pfam" id="PF08914">
    <property type="entry name" value="Myb_Rap1"/>
    <property type="match status" value="1"/>
</dbReference>
<feature type="region of interest" description="Disordered" evidence="9">
    <location>
        <begin position="472"/>
        <end position="514"/>
    </location>
</feature>
<keyword evidence="2 8" id="KW-0158">Chromosome</keyword>
<dbReference type="InterPro" id="IPR009057">
    <property type="entry name" value="Homeodomain-like_sf"/>
</dbReference>
<evidence type="ECO:0000256" key="7">
    <source>
        <dbReference type="ARBA" id="ARBA00023242"/>
    </source>
</evidence>
<dbReference type="InterPro" id="IPR015010">
    <property type="entry name" value="TERF2IP_Myb"/>
</dbReference>
<dbReference type="GO" id="GO:0010833">
    <property type="term" value="P:telomere maintenance via telomere lengthening"/>
    <property type="evidence" value="ECO:0007669"/>
    <property type="project" value="UniProtKB-UniRule"/>
</dbReference>
<dbReference type="EMBL" id="MU006002">
    <property type="protein sequence ID" value="KAF2858823.1"/>
    <property type="molecule type" value="Genomic_DNA"/>
</dbReference>
<keyword evidence="13" id="KW-1185">Reference proteome</keyword>
<evidence type="ECO:0000256" key="3">
    <source>
        <dbReference type="ARBA" id="ARBA00022895"/>
    </source>
</evidence>
<feature type="compositionally biased region" description="Polar residues" evidence="9">
    <location>
        <begin position="268"/>
        <end position="279"/>
    </location>
</feature>
<reference evidence="12" key="1">
    <citation type="journal article" date="2020" name="Stud. Mycol.">
        <title>101 Dothideomycetes genomes: a test case for predicting lifestyles and emergence of pathogens.</title>
        <authorList>
            <person name="Haridas S."/>
            <person name="Albert R."/>
            <person name="Binder M."/>
            <person name="Bloem J."/>
            <person name="Labutti K."/>
            <person name="Salamov A."/>
            <person name="Andreopoulos B."/>
            <person name="Baker S."/>
            <person name="Barry K."/>
            <person name="Bills G."/>
            <person name="Bluhm B."/>
            <person name="Cannon C."/>
            <person name="Castanera R."/>
            <person name="Culley D."/>
            <person name="Daum C."/>
            <person name="Ezra D."/>
            <person name="Gonzalez J."/>
            <person name="Henrissat B."/>
            <person name="Kuo A."/>
            <person name="Liang C."/>
            <person name="Lipzen A."/>
            <person name="Lutzoni F."/>
            <person name="Magnuson J."/>
            <person name="Mondo S."/>
            <person name="Nolan M."/>
            <person name="Ohm R."/>
            <person name="Pangilinan J."/>
            <person name="Park H.-J."/>
            <person name="Ramirez L."/>
            <person name="Alfaro M."/>
            <person name="Sun H."/>
            <person name="Tritt A."/>
            <person name="Yoshinaga Y."/>
            <person name="Zwiers L.-H."/>
            <person name="Turgeon B."/>
            <person name="Goodwin S."/>
            <person name="Spatafora J."/>
            <person name="Crous P."/>
            <person name="Grigoriev I."/>
        </authorList>
    </citation>
    <scope>NUCLEOTIDE SEQUENCE</scope>
    <source>
        <strain evidence="12">CBS 480.64</strain>
    </source>
</reference>
<comment type="function">
    <text evidence="8">Involved in the regulation of telomere length, clustering and has a specific role in telomere position effect (TPE).</text>
</comment>
<keyword evidence="5" id="KW-0010">Activator</keyword>
<dbReference type="SUPFAM" id="SSF46689">
    <property type="entry name" value="Homeodomain-like"/>
    <property type="match status" value="1"/>
</dbReference>
<comment type="subunit">
    <text evidence="8">Homodimer.</text>
</comment>
<dbReference type="InterPro" id="IPR021661">
    <property type="entry name" value="Rap1_C"/>
</dbReference>
<evidence type="ECO:0000256" key="8">
    <source>
        <dbReference type="RuleBase" id="RU367107"/>
    </source>
</evidence>
<feature type="compositionally biased region" description="Basic residues" evidence="9">
    <location>
        <begin position="246"/>
        <end position="255"/>
    </location>
</feature>
<evidence type="ECO:0000313" key="13">
    <source>
        <dbReference type="Proteomes" id="UP000799421"/>
    </source>
</evidence>
<gene>
    <name evidence="12" type="ORF">K470DRAFT_259428</name>
</gene>
<dbReference type="AlphaFoldDB" id="A0A6A7BUK4"/>
<dbReference type="GO" id="GO:0042162">
    <property type="term" value="F:telomeric DNA binding"/>
    <property type="evidence" value="ECO:0007669"/>
    <property type="project" value="TreeGrafter"/>
</dbReference>
<keyword evidence="4" id="KW-0805">Transcription regulation</keyword>
<evidence type="ECO:0000313" key="12">
    <source>
        <dbReference type="EMBL" id="KAF2858823.1"/>
    </source>
</evidence>
<sequence>MAPSSRPGPGHHGDILSGKSFFVSRFVPSRNDRIAKIKELGGRVVKAEGVADYVIVDPSRQDLLSDGIGYTFIDTVVREGALPNISDYVVSKSERDVGSASNPAKNTRTPFTLSEDGALWKFVERKKQGGCAVVNGLEIYKKFAIDHPQHTAQSWRERYKKHLIDNPPLLKTRAEKRKTAKNDPYRGWDREFEHLMAQASDIVRIDLSMTDEAWAAWAKAEKSTPHSKEEWKKFWETKVYPEYMRRKRARARSKSRQSSSKAAGGRLASSNANQANSGTEDITVANASAKDIEVVEILDDANAMDVVLPVGPNDKPDNTPISDNLAIAPSEAPNALGISVRPRGSPTLSDPEPLNSDQDTTAAAPVDMPDSPLFCSTLDPNAAAPPSEVSMGKPQSPLFLHTDRHEAATNRAPSAQAILFLSPLGEDIPYPDDWEKFNEVDVTIPDPDDGFELSDATSTRIRTLSPAVDSEDEVWAPSTRRKRRKLGRSTAPEPSSVISIGVTPDLTTPTRTNGLHKAVDKQDDVVMLDDTPTQDRRGSSHSFMQSIDLLPASRLQSQPPDLGVEETSNEDIDAFIHRMATDHEIVDQELILMALKRTSIRLDLATIVLLEIKAGRGMPLTIGGIWTEDEDDALLSGKFARYRQLAEKHGDAECIRRQEFLKSYNSA</sequence>
<organism evidence="12 13">
    <name type="scientific">Piedraia hortae CBS 480.64</name>
    <dbReference type="NCBI Taxonomy" id="1314780"/>
    <lineage>
        <taxon>Eukaryota</taxon>
        <taxon>Fungi</taxon>
        <taxon>Dikarya</taxon>
        <taxon>Ascomycota</taxon>
        <taxon>Pezizomycotina</taxon>
        <taxon>Dothideomycetes</taxon>
        <taxon>Dothideomycetidae</taxon>
        <taxon>Capnodiales</taxon>
        <taxon>Piedraiaceae</taxon>
        <taxon>Piedraia</taxon>
    </lineage>
</organism>
<accession>A0A6A7BUK4</accession>
<dbReference type="Gene3D" id="1.10.10.60">
    <property type="entry name" value="Homeodomain-like"/>
    <property type="match status" value="1"/>
</dbReference>
<evidence type="ECO:0000256" key="1">
    <source>
        <dbReference type="ARBA" id="ARBA00010467"/>
    </source>
</evidence>
<dbReference type="InterPro" id="IPR039595">
    <property type="entry name" value="TE2IP/Rap1"/>
</dbReference>
<keyword evidence="7 8" id="KW-0539">Nucleus</keyword>
<dbReference type="GO" id="GO:0070187">
    <property type="term" value="C:shelterin complex"/>
    <property type="evidence" value="ECO:0007669"/>
    <property type="project" value="TreeGrafter"/>
</dbReference>
<feature type="domain" description="TRF2-interacting telomeric protein/Rap1 C-terminal" evidence="11">
    <location>
        <begin position="587"/>
        <end position="662"/>
    </location>
</feature>
<dbReference type="OrthoDB" id="435460at2759"/>
<comment type="similarity">
    <text evidence="1 8">Belongs to the RAP1 family.</text>
</comment>
<dbReference type="Proteomes" id="UP000799421">
    <property type="component" value="Unassembled WGS sequence"/>
</dbReference>
<feature type="domain" description="TERF2-interacting telomeric protein 1 Myb" evidence="10">
    <location>
        <begin position="111"/>
        <end position="166"/>
    </location>
</feature>
<name>A0A6A7BUK4_9PEZI</name>
<evidence type="ECO:0000259" key="10">
    <source>
        <dbReference type="Pfam" id="PF08914"/>
    </source>
</evidence>
<evidence type="ECO:0000256" key="9">
    <source>
        <dbReference type="SAM" id="MobiDB-lite"/>
    </source>
</evidence>
<dbReference type="InterPro" id="IPR038104">
    <property type="entry name" value="Rap1_C_sf"/>
</dbReference>
<proteinExistence type="inferred from homology"/>
<feature type="region of interest" description="Disordered" evidence="9">
    <location>
        <begin position="341"/>
        <end position="366"/>
    </location>
</feature>
<evidence type="ECO:0000256" key="6">
    <source>
        <dbReference type="ARBA" id="ARBA00023163"/>
    </source>
</evidence>
<evidence type="ECO:0000256" key="5">
    <source>
        <dbReference type="ARBA" id="ARBA00023159"/>
    </source>
</evidence>
<evidence type="ECO:0000256" key="2">
    <source>
        <dbReference type="ARBA" id="ARBA00022454"/>
    </source>
</evidence>
<dbReference type="Gene3D" id="1.10.10.2170">
    <property type="match status" value="1"/>
</dbReference>
<evidence type="ECO:0000259" key="11">
    <source>
        <dbReference type="Pfam" id="PF11626"/>
    </source>
</evidence>
<keyword evidence="6" id="KW-0804">Transcription</keyword>
<protein>
    <recommendedName>
        <fullName evidence="8">DNA-binding protein RAP1</fullName>
    </recommendedName>
</protein>
<dbReference type="PANTHER" id="PTHR16466">
    <property type="entry name" value="TELOMERE REPEAT-BINDING FACTOR 2-INTERACTING PROTEIN 1"/>
    <property type="match status" value="1"/>
</dbReference>
<feature type="region of interest" description="Disordered" evidence="9">
    <location>
        <begin position="246"/>
        <end position="279"/>
    </location>
</feature>
<dbReference type="GO" id="GO:0031848">
    <property type="term" value="P:protection from non-homologous end joining at telomere"/>
    <property type="evidence" value="ECO:0007669"/>
    <property type="project" value="TreeGrafter"/>
</dbReference>
<dbReference type="Pfam" id="PF11626">
    <property type="entry name" value="Rap1_C"/>
    <property type="match status" value="1"/>
</dbReference>
<keyword evidence="3 8" id="KW-0779">Telomere</keyword>
<evidence type="ECO:0000256" key="4">
    <source>
        <dbReference type="ARBA" id="ARBA00023015"/>
    </source>
</evidence>
<dbReference type="CDD" id="cd11655">
    <property type="entry name" value="rap1_myb-like"/>
    <property type="match status" value="1"/>
</dbReference>